<evidence type="ECO:0000256" key="1">
    <source>
        <dbReference type="ARBA" id="ARBA00022737"/>
    </source>
</evidence>
<dbReference type="PANTHER" id="PTHR24161">
    <property type="entry name" value="ANK_REP_REGION DOMAIN-CONTAINING PROTEIN-RELATED"/>
    <property type="match status" value="1"/>
</dbReference>
<dbReference type="EMBL" id="CAMXCT030004739">
    <property type="protein sequence ID" value="CAL4797507.1"/>
    <property type="molecule type" value="Genomic_DNA"/>
</dbReference>
<sequence length="506" mass="51124">MVDLLAAQPGPLMQTQRSTLLANALRNAAQNGHLAVMRLLETLGADPLIPDGDQRVTFHMAAAGGQVSAVKLLRNMTQAVPGAHSARDRDGHTPLHAAAERGNQPIHIAADSGQASIAMLLLSARSDVNAIGAQGQPWMMAQAQQDVKLSVALKPHQVIVDVMAGFKPKPDTRDIRSLFFGYLKSVSGISPAGCGKGGAALLENIESDIVAFIEKFGLDEECMIQLKQQSPSVARDVMSSFQPKPETENVRSLFLSFLRSVSNAHSGKGKGGFKGKDGKDGKGFKGSARVAPYGAPANTPAIGMSGMGGMSSFNQLGMQDFRSQQMSVFGGTIGGGVGMQPGMAMGCGGCPAYGGCGGCGGCGCCGCGGCAGCSCGCGCGGCGCGGCGCGCGGCGCGCGGCGGCGGCCGACGCPCACGCGGCAACPGCGSCGACAGGCAANSGAVVSKEVMDFCNQWQLDSKCVDYLASQGPEVQREAIEKFRPKPGTTNVSGLFMGYLNSLVKWR</sequence>
<dbReference type="PANTHER" id="PTHR24161:SF85">
    <property type="entry name" value="PALMITOYLTRANSFERASE HIP14"/>
    <property type="match status" value="1"/>
</dbReference>
<name>A0A9P1GEA1_9DINO</name>
<gene>
    <name evidence="4" type="ORF">C1SCF055_LOCUS35486</name>
</gene>
<dbReference type="Gene3D" id="1.25.40.20">
    <property type="entry name" value="Ankyrin repeat-containing domain"/>
    <property type="match status" value="1"/>
</dbReference>
<comment type="caution">
    <text evidence="4">The sequence shown here is derived from an EMBL/GenBank/DDBJ whole genome shotgun (WGS) entry which is preliminary data.</text>
</comment>
<dbReference type="EMBL" id="CAMXCT010004739">
    <property type="protein sequence ID" value="CAI4010195.1"/>
    <property type="molecule type" value="Genomic_DNA"/>
</dbReference>
<evidence type="ECO:0000256" key="3">
    <source>
        <dbReference type="PROSITE-ProRule" id="PRU00023"/>
    </source>
</evidence>
<keyword evidence="2 3" id="KW-0040">ANK repeat</keyword>
<evidence type="ECO:0000313" key="4">
    <source>
        <dbReference type="EMBL" id="CAI4010195.1"/>
    </source>
</evidence>
<keyword evidence="1" id="KW-0677">Repeat</keyword>
<dbReference type="EMBL" id="CAMXCT020004739">
    <property type="protein sequence ID" value="CAL1163570.1"/>
    <property type="molecule type" value="Genomic_DNA"/>
</dbReference>
<dbReference type="InterPro" id="IPR002110">
    <property type="entry name" value="Ankyrin_rpt"/>
</dbReference>
<evidence type="ECO:0000313" key="7">
    <source>
        <dbReference type="Proteomes" id="UP001152797"/>
    </source>
</evidence>
<reference evidence="5" key="2">
    <citation type="submission" date="2024-04" db="EMBL/GenBank/DDBJ databases">
        <authorList>
            <person name="Chen Y."/>
            <person name="Shah S."/>
            <person name="Dougan E. K."/>
            <person name="Thang M."/>
            <person name="Chan C."/>
        </authorList>
    </citation>
    <scope>NUCLEOTIDE SEQUENCE [LARGE SCALE GENOMIC DNA]</scope>
</reference>
<evidence type="ECO:0000313" key="6">
    <source>
        <dbReference type="EMBL" id="CAL4797507.1"/>
    </source>
</evidence>
<proteinExistence type="predicted"/>
<feature type="repeat" description="ANK" evidence="3">
    <location>
        <begin position="101"/>
        <end position="133"/>
    </location>
</feature>
<reference evidence="4" key="1">
    <citation type="submission" date="2022-10" db="EMBL/GenBank/DDBJ databases">
        <authorList>
            <person name="Chen Y."/>
            <person name="Dougan E. K."/>
            <person name="Chan C."/>
            <person name="Rhodes N."/>
            <person name="Thang M."/>
        </authorList>
    </citation>
    <scope>NUCLEOTIDE SEQUENCE</scope>
</reference>
<accession>A0A9P1GEA1</accession>
<protein>
    <submittedName>
        <fullName evidence="6">3-hydroxy-3-methylglutaryl-coenzyme A reductase</fullName>
    </submittedName>
</protein>
<keyword evidence="7" id="KW-1185">Reference proteome</keyword>
<dbReference type="InterPro" id="IPR036770">
    <property type="entry name" value="Ankyrin_rpt-contain_sf"/>
</dbReference>
<dbReference type="PROSITE" id="PS50088">
    <property type="entry name" value="ANK_REPEAT"/>
    <property type="match status" value="1"/>
</dbReference>
<evidence type="ECO:0000256" key="2">
    <source>
        <dbReference type="ARBA" id="ARBA00023043"/>
    </source>
</evidence>
<dbReference type="SUPFAM" id="SSF48403">
    <property type="entry name" value="Ankyrin repeat"/>
    <property type="match status" value="1"/>
</dbReference>
<dbReference type="SMART" id="SM00248">
    <property type="entry name" value="ANK"/>
    <property type="match status" value="3"/>
</dbReference>
<evidence type="ECO:0000313" key="5">
    <source>
        <dbReference type="EMBL" id="CAL1163570.1"/>
    </source>
</evidence>
<organism evidence="4">
    <name type="scientific">Cladocopium goreaui</name>
    <dbReference type="NCBI Taxonomy" id="2562237"/>
    <lineage>
        <taxon>Eukaryota</taxon>
        <taxon>Sar</taxon>
        <taxon>Alveolata</taxon>
        <taxon>Dinophyceae</taxon>
        <taxon>Suessiales</taxon>
        <taxon>Symbiodiniaceae</taxon>
        <taxon>Cladocopium</taxon>
    </lineage>
</organism>
<dbReference type="Pfam" id="PF12796">
    <property type="entry name" value="Ank_2"/>
    <property type="match status" value="1"/>
</dbReference>
<dbReference type="AlphaFoldDB" id="A0A9P1GEA1"/>
<dbReference type="Proteomes" id="UP001152797">
    <property type="component" value="Unassembled WGS sequence"/>
</dbReference>
<dbReference type="PROSITE" id="PS50297">
    <property type="entry name" value="ANK_REP_REGION"/>
    <property type="match status" value="1"/>
</dbReference>